<comment type="caution">
    <text evidence="4">The sequence shown here is derived from an EMBL/GenBank/DDBJ whole genome shotgun (WGS) entry which is preliminary data.</text>
</comment>
<gene>
    <name evidence="4" type="ORF">H8K26_00965</name>
</gene>
<name>A0ABR6XAZ7_9BURK</name>
<dbReference type="EMBL" id="JACOFT010000001">
    <property type="protein sequence ID" value="MBC3809996.1"/>
    <property type="molecule type" value="Genomic_DNA"/>
</dbReference>
<keyword evidence="2" id="KW-0012">Acyltransferase</keyword>
<dbReference type="PANTHER" id="PTHR43072">
    <property type="entry name" value="N-ACETYLTRANSFERASE"/>
    <property type="match status" value="1"/>
</dbReference>
<dbReference type="Proteomes" id="UP000637632">
    <property type="component" value="Unassembled WGS sequence"/>
</dbReference>
<dbReference type="PANTHER" id="PTHR43072:SF23">
    <property type="entry name" value="UPF0039 PROTEIN C11D3.02C"/>
    <property type="match status" value="1"/>
</dbReference>
<proteinExistence type="predicted"/>
<dbReference type="CDD" id="cd04301">
    <property type="entry name" value="NAT_SF"/>
    <property type="match status" value="1"/>
</dbReference>
<sequence>MIRLANADDAAAICAIYNRYVLNTTISFEDTTVRAPAMAERIAAVFAAGLPWYVCEEDDVILGYAYASPWRTRHAYRFSVEISAYISPERKQSGIGSQLYVHLIDDLQQRGMHSVIAGISLPNPASVALHEKFGMTKVAHFKEVGFKFGRWIDVGYWEKQL</sequence>
<organism evidence="4 5">
    <name type="scientific">Undibacterium aquatile</name>
    <dbReference type="NCBI Taxonomy" id="1537398"/>
    <lineage>
        <taxon>Bacteria</taxon>
        <taxon>Pseudomonadati</taxon>
        <taxon>Pseudomonadota</taxon>
        <taxon>Betaproteobacteria</taxon>
        <taxon>Burkholderiales</taxon>
        <taxon>Oxalobacteraceae</taxon>
        <taxon>Undibacterium</taxon>
    </lineage>
</organism>
<feature type="domain" description="N-acetyltransferase" evidence="3">
    <location>
        <begin position="1"/>
        <end position="161"/>
    </location>
</feature>
<dbReference type="PROSITE" id="PS51186">
    <property type="entry name" value="GNAT"/>
    <property type="match status" value="1"/>
</dbReference>
<dbReference type="Gene3D" id="3.40.630.30">
    <property type="match status" value="1"/>
</dbReference>
<dbReference type="InterPro" id="IPR000182">
    <property type="entry name" value="GNAT_dom"/>
</dbReference>
<evidence type="ECO:0000256" key="2">
    <source>
        <dbReference type="ARBA" id="ARBA00023315"/>
    </source>
</evidence>
<accession>A0ABR6XAZ7</accession>
<evidence type="ECO:0000259" key="3">
    <source>
        <dbReference type="PROSITE" id="PS51186"/>
    </source>
</evidence>
<dbReference type="RefSeq" id="WP_190476688.1">
    <property type="nucleotide sequence ID" value="NZ_JACOFT010000001.1"/>
</dbReference>
<reference evidence="4 5" key="1">
    <citation type="submission" date="2020-08" db="EMBL/GenBank/DDBJ databases">
        <title>Novel species isolated from subtropical streams in China.</title>
        <authorList>
            <person name="Lu H."/>
        </authorList>
    </citation>
    <scope>NUCLEOTIDE SEQUENCE [LARGE SCALE GENOMIC DNA]</scope>
    <source>
        <strain evidence="4 5">CCTCC AB 2015119</strain>
    </source>
</reference>
<evidence type="ECO:0000256" key="1">
    <source>
        <dbReference type="ARBA" id="ARBA00022679"/>
    </source>
</evidence>
<evidence type="ECO:0000313" key="5">
    <source>
        <dbReference type="Proteomes" id="UP000637632"/>
    </source>
</evidence>
<dbReference type="InterPro" id="IPR016181">
    <property type="entry name" value="Acyl_CoA_acyltransferase"/>
</dbReference>
<protein>
    <submittedName>
        <fullName evidence="4">N-acetyltransferase</fullName>
    </submittedName>
</protein>
<keyword evidence="1" id="KW-0808">Transferase</keyword>
<dbReference type="SUPFAM" id="SSF55729">
    <property type="entry name" value="Acyl-CoA N-acyltransferases (Nat)"/>
    <property type="match status" value="1"/>
</dbReference>
<dbReference type="NCBIfam" id="NF040504">
    <property type="entry name" value="resist_ArsN1b"/>
    <property type="match status" value="1"/>
</dbReference>
<dbReference type="Pfam" id="PF13420">
    <property type="entry name" value="Acetyltransf_4"/>
    <property type="match status" value="1"/>
</dbReference>
<keyword evidence="5" id="KW-1185">Reference proteome</keyword>
<evidence type="ECO:0000313" key="4">
    <source>
        <dbReference type="EMBL" id="MBC3809996.1"/>
    </source>
</evidence>